<dbReference type="EMBL" id="OU015568">
    <property type="protein sequence ID" value="CAG5077534.1"/>
    <property type="molecule type" value="Genomic_DNA"/>
</dbReference>
<accession>A0ABN7RHD5</accession>
<organism evidence="2 3">
    <name type="scientific">Oikopleura dioica</name>
    <name type="common">Tunicate</name>
    <dbReference type="NCBI Taxonomy" id="34765"/>
    <lineage>
        <taxon>Eukaryota</taxon>
        <taxon>Metazoa</taxon>
        <taxon>Chordata</taxon>
        <taxon>Tunicata</taxon>
        <taxon>Appendicularia</taxon>
        <taxon>Copelata</taxon>
        <taxon>Oikopleuridae</taxon>
        <taxon>Oikopleura</taxon>
    </lineage>
</organism>
<sequence>MSFACDAIQSSLESAYDVAKSLGGTYLDVFCSTKATYESSAALLDDCEIDWPCSNAGSMTMSILMILFFSFLMMKN</sequence>
<proteinExistence type="predicted"/>
<keyword evidence="1" id="KW-0472">Membrane</keyword>
<feature type="transmembrane region" description="Helical" evidence="1">
    <location>
        <begin position="56"/>
        <end position="74"/>
    </location>
</feature>
<evidence type="ECO:0000313" key="3">
    <source>
        <dbReference type="Proteomes" id="UP001158576"/>
    </source>
</evidence>
<name>A0ABN7RHD5_OIKDI</name>
<keyword evidence="1" id="KW-1133">Transmembrane helix</keyword>
<gene>
    <name evidence="2" type="ORF">OKIOD_LOCUS304</name>
</gene>
<evidence type="ECO:0000256" key="1">
    <source>
        <dbReference type="SAM" id="Phobius"/>
    </source>
</evidence>
<protein>
    <submittedName>
        <fullName evidence="2">Oidioi.mRNA.OKI2018_I69.PAR.g8746.t1.cds</fullName>
    </submittedName>
</protein>
<keyword evidence="3" id="KW-1185">Reference proteome</keyword>
<reference evidence="2 3" key="1">
    <citation type="submission" date="2021-04" db="EMBL/GenBank/DDBJ databases">
        <authorList>
            <person name="Bliznina A."/>
        </authorList>
    </citation>
    <scope>NUCLEOTIDE SEQUENCE [LARGE SCALE GENOMIC DNA]</scope>
</reference>
<dbReference type="Proteomes" id="UP001158576">
    <property type="component" value="Chromosome PAR"/>
</dbReference>
<keyword evidence="1" id="KW-0812">Transmembrane</keyword>
<evidence type="ECO:0000313" key="2">
    <source>
        <dbReference type="EMBL" id="CAG5077534.1"/>
    </source>
</evidence>